<evidence type="ECO:0000313" key="1">
    <source>
        <dbReference type="EMBL" id="MBD2605567.1"/>
    </source>
</evidence>
<protein>
    <submittedName>
        <fullName evidence="1">Uncharacterized protein</fullName>
    </submittedName>
</protein>
<comment type="caution">
    <text evidence="1">The sequence shown here is derived from an EMBL/GenBank/DDBJ whole genome shotgun (WGS) entry which is preliminary data.</text>
</comment>
<sequence length="132" mass="14680">MLAQHQKRMKGKKIPLYLSVLGLSVSAVSGGISFFTNLTAVQAREVVTKPTIATVKSMTNGDIMCYVNLVDNKGKVYQNIGASFEICAREKTFLNKKVRLFYKKVSVNDCQSAEPCGKSRLETLITKMELIR</sequence>
<dbReference type="EMBL" id="JACJTA010000025">
    <property type="protein sequence ID" value="MBD2605567.1"/>
    <property type="molecule type" value="Genomic_DNA"/>
</dbReference>
<gene>
    <name evidence="1" type="ORF">H6G81_13750</name>
</gene>
<organism evidence="1 2">
    <name type="scientific">Scytonema hofmannii FACHB-248</name>
    <dbReference type="NCBI Taxonomy" id="1842502"/>
    <lineage>
        <taxon>Bacteria</taxon>
        <taxon>Bacillati</taxon>
        <taxon>Cyanobacteriota</taxon>
        <taxon>Cyanophyceae</taxon>
        <taxon>Nostocales</taxon>
        <taxon>Scytonemataceae</taxon>
        <taxon>Scytonema</taxon>
    </lineage>
</organism>
<dbReference type="RefSeq" id="WP_051503047.1">
    <property type="nucleotide sequence ID" value="NZ_JACJTA010000025.1"/>
</dbReference>
<proteinExistence type="predicted"/>
<accession>A0ABR8GQ55</accession>
<reference evidence="1 2" key="1">
    <citation type="journal article" date="2020" name="ISME J.">
        <title>Comparative genomics reveals insights into cyanobacterial evolution and habitat adaptation.</title>
        <authorList>
            <person name="Chen M.Y."/>
            <person name="Teng W.K."/>
            <person name="Zhao L."/>
            <person name="Hu C.X."/>
            <person name="Zhou Y.K."/>
            <person name="Han B.P."/>
            <person name="Song L.R."/>
            <person name="Shu W.S."/>
        </authorList>
    </citation>
    <scope>NUCLEOTIDE SEQUENCE [LARGE SCALE GENOMIC DNA]</scope>
    <source>
        <strain evidence="1 2">FACHB-248</strain>
    </source>
</reference>
<name>A0ABR8GQ55_9CYAN</name>
<evidence type="ECO:0000313" key="2">
    <source>
        <dbReference type="Proteomes" id="UP000660380"/>
    </source>
</evidence>
<keyword evidence="2" id="KW-1185">Reference proteome</keyword>
<dbReference type="Proteomes" id="UP000660380">
    <property type="component" value="Unassembled WGS sequence"/>
</dbReference>